<comment type="caution">
    <text evidence="2">The sequence shown here is derived from an EMBL/GenBank/DDBJ whole genome shotgun (WGS) entry which is preliminary data.</text>
</comment>
<organism evidence="2">
    <name type="scientific">Tolypothrix bouteillei VB521301</name>
    <dbReference type="NCBI Taxonomy" id="1479485"/>
    <lineage>
        <taxon>Bacteria</taxon>
        <taxon>Bacillati</taxon>
        <taxon>Cyanobacteriota</taxon>
        <taxon>Cyanophyceae</taxon>
        <taxon>Nostocales</taxon>
        <taxon>Tolypothrichaceae</taxon>
        <taxon>Tolypothrix</taxon>
    </lineage>
</organism>
<evidence type="ECO:0000313" key="2">
    <source>
        <dbReference type="EMBL" id="KIE14053.1"/>
    </source>
</evidence>
<dbReference type="EMBL" id="JHEG02000001">
    <property type="protein sequence ID" value="KIE14053.1"/>
    <property type="molecule type" value="Genomic_DNA"/>
</dbReference>
<protein>
    <submittedName>
        <fullName evidence="2">Uncharacterized protein</fullName>
    </submittedName>
</protein>
<keyword evidence="1" id="KW-0732">Signal</keyword>
<proteinExistence type="predicted"/>
<feature type="chain" id="PRO_5002138010" evidence="1">
    <location>
        <begin position="21"/>
        <end position="137"/>
    </location>
</feature>
<gene>
    <name evidence="2" type="ORF">DA73_0201690</name>
</gene>
<evidence type="ECO:0000256" key="1">
    <source>
        <dbReference type="SAM" id="SignalP"/>
    </source>
</evidence>
<reference evidence="2" key="1">
    <citation type="journal article" date="2015" name="Genome Announc.">
        <title>Draft Genome Sequence of Tolypothrix boutellei Strain VB521301.</title>
        <authorList>
            <person name="Chandrababunaidu M.M."/>
            <person name="Singh D."/>
            <person name="Sen D."/>
            <person name="Bhan S."/>
            <person name="Das S."/>
            <person name="Gupta A."/>
            <person name="Adhikary S.P."/>
            <person name="Tripathy S."/>
        </authorList>
    </citation>
    <scope>NUCLEOTIDE SEQUENCE</scope>
    <source>
        <strain evidence="2">VB521301</strain>
    </source>
</reference>
<name>A0A0C1REN3_9CYAN</name>
<accession>A0A0C1REN3</accession>
<sequence>MKILQLVLSAVFLLTTPAMGAEYRLKNIDGKKLAATAYYGSTGGVYKVRVLFKENQAVIYFDGGSQITLQLNQRAISDPNNIVAFGTLGQIPVNKVFRVGLVYNDGSLTNSQSSESPLKDFWRISLDEQDFKSFIQR</sequence>
<feature type="signal peptide" evidence="1">
    <location>
        <begin position="1"/>
        <end position="20"/>
    </location>
</feature>
<dbReference type="OrthoDB" id="486878at2"/>
<dbReference type="AlphaFoldDB" id="A0A0C1REN3"/>